<dbReference type="InterPro" id="IPR023796">
    <property type="entry name" value="Serpin_dom"/>
</dbReference>
<gene>
    <name evidence="5" type="primary">SERPINB2</name>
</gene>
<evidence type="ECO:0000256" key="2">
    <source>
        <dbReference type="ARBA" id="ARBA00022690"/>
    </source>
</evidence>
<dbReference type="Ensembl" id="ENSMFAT00000098060.1">
    <property type="protein sequence ID" value="ENSMFAP00000060109.1"/>
    <property type="gene ID" value="ENSMFAG00000035794.2"/>
</dbReference>
<name>A0A7N9IFX9_MACFA</name>
<dbReference type="Proteomes" id="UP000233100">
    <property type="component" value="Chromosome 18"/>
</dbReference>
<dbReference type="GO" id="GO:0001533">
    <property type="term" value="C:cornified envelope"/>
    <property type="evidence" value="ECO:0007669"/>
    <property type="project" value="Ensembl"/>
</dbReference>
<dbReference type="Gene3D" id="3.30.497.10">
    <property type="entry name" value="Antithrombin, subunit I, domain 2"/>
    <property type="match status" value="1"/>
</dbReference>
<keyword evidence="3" id="KW-0722">Serine protease inhibitor</keyword>
<dbReference type="Gene3D" id="1.10.287.580">
    <property type="entry name" value="Helix hairpin bin"/>
    <property type="match status" value="1"/>
</dbReference>
<dbReference type="SMART" id="SM00093">
    <property type="entry name" value="SERPIN"/>
    <property type="match status" value="1"/>
</dbReference>
<dbReference type="GO" id="GO:0005615">
    <property type="term" value="C:extracellular space"/>
    <property type="evidence" value="ECO:0007669"/>
    <property type="project" value="InterPro"/>
</dbReference>
<dbReference type="Gene3D" id="2.30.39.10">
    <property type="entry name" value="Alpha-1-antitrypsin, domain 1"/>
    <property type="match status" value="1"/>
</dbReference>
<dbReference type="Bgee" id="ENSMFAG00000035794">
    <property type="expression patterns" value="Expressed in bone marrow and 2 other cell types or tissues"/>
</dbReference>
<dbReference type="PANTHER" id="PTHR11461">
    <property type="entry name" value="SERINE PROTEASE INHIBITOR, SERPIN"/>
    <property type="match status" value="1"/>
</dbReference>
<dbReference type="InterPro" id="IPR042185">
    <property type="entry name" value="Serpin_sf_2"/>
</dbReference>
<accession>A0A7N9IFX9</accession>
<feature type="domain" description="Serpin" evidence="4">
    <location>
        <begin position="13"/>
        <end position="432"/>
    </location>
</feature>
<keyword evidence="2" id="KW-0646">Protease inhibitor</keyword>
<reference evidence="5" key="3">
    <citation type="submission" date="2025-09" db="UniProtKB">
        <authorList>
            <consortium name="Ensembl"/>
        </authorList>
    </citation>
    <scope>IDENTIFICATION</scope>
</reference>
<reference evidence="5 6" key="1">
    <citation type="submission" date="2013-03" db="EMBL/GenBank/DDBJ databases">
        <authorList>
            <person name="Warren W."/>
            <person name="Wilson R.K."/>
        </authorList>
    </citation>
    <scope>NUCLEOTIDE SEQUENCE</scope>
</reference>
<evidence type="ECO:0000313" key="5">
    <source>
        <dbReference type="Ensembl" id="ENSMFAP00000060109.1"/>
    </source>
</evidence>
<dbReference type="CDD" id="cd19562">
    <property type="entry name" value="serpinB2_PAI-2"/>
    <property type="match status" value="1"/>
</dbReference>
<dbReference type="InterPro" id="IPR042178">
    <property type="entry name" value="Serpin_sf_1"/>
</dbReference>
<protein>
    <submittedName>
        <fullName evidence="5">Serpin family B member 2</fullName>
    </submittedName>
</protein>
<dbReference type="InterPro" id="IPR036186">
    <property type="entry name" value="Serpin_sf"/>
</dbReference>
<keyword evidence="6" id="KW-1185">Reference proteome</keyword>
<evidence type="ECO:0000256" key="3">
    <source>
        <dbReference type="ARBA" id="ARBA00022900"/>
    </source>
</evidence>
<dbReference type="PROSITE" id="PS00284">
    <property type="entry name" value="SERPIN"/>
    <property type="match status" value="1"/>
</dbReference>
<dbReference type="FunFam" id="2.30.39.10:FF:000001">
    <property type="entry name" value="Serpin family B member 2"/>
    <property type="match status" value="1"/>
</dbReference>
<dbReference type="GO" id="GO:0043066">
    <property type="term" value="P:negative regulation of apoptotic process"/>
    <property type="evidence" value="ECO:0007669"/>
    <property type="project" value="InterPro"/>
</dbReference>
<dbReference type="Pfam" id="PF00079">
    <property type="entry name" value="Serpin"/>
    <property type="match status" value="1"/>
</dbReference>
<comment type="similarity">
    <text evidence="1">Belongs to the serpin family. Ov-serpin subfamily.</text>
</comment>
<sequence length="432" mass="48573">MEDLCVANTLFALNLFKHLANASPTQNLFFSPWSISSTMAMVYMGSRGSTQDQMAKVLQFNEVGANAVTPLIPENSTSCGFMQQIQKGTYPDAILQIFIEIIFSKIPLKYQNKAQAADKIHSSFRSLSSAINASTGDYLLESVNKLFGEKSASFREEYIRLCQKYYSSEPQAVDFLEYAEEARKKINSWVKTQTQGKILNLLPEGSVDGDTRMVLVNAVYFKGKWKTPFEKKLNGLYPFRVNSAQHTPVQMMYLREKLNIGYIENLKAQILELPYAGDVSMFLLLPDEIADVSTGLELLESEITYDKLNKWTSKDTMAEDDVEVYIPQFKLEEHYELKSILRSMGMEDAFDKGQANFSGMSERNDLFLSEVFHQAMVDVNEEGTEAAAGTGGVMSGRTGHGGPQFVADHPFLFLIMHKITKCILFFGKFSSP</sequence>
<reference evidence="5" key="2">
    <citation type="submission" date="2025-08" db="UniProtKB">
        <authorList>
            <consortium name="Ensembl"/>
        </authorList>
    </citation>
    <scope>IDENTIFICATION</scope>
</reference>
<organism evidence="5 6">
    <name type="scientific">Macaca fascicularis</name>
    <name type="common">Crab-eating macaque</name>
    <name type="synonym">Cynomolgus monkey</name>
    <dbReference type="NCBI Taxonomy" id="9541"/>
    <lineage>
        <taxon>Eukaryota</taxon>
        <taxon>Metazoa</taxon>
        <taxon>Chordata</taxon>
        <taxon>Craniata</taxon>
        <taxon>Vertebrata</taxon>
        <taxon>Euteleostomi</taxon>
        <taxon>Mammalia</taxon>
        <taxon>Eutheria</taxon>
        <taxon>Euarchontoglires</taxon>
        <taxon>Primates</taxon>
        <taxon>Haplorrhini</taxon>
        <taxon>Catarrhini</taxon>
        <taxon>Cercopithecidae</taxon>
        <taxon>Cercopithecinae</taxon>
        <taxon>Macaca</taxon>
    </lineage>
</organism>
<dbReference type="AlphaFoldDB" id="A0A7N9IFX9"/>
<dbReference type="InterPro" id="IPR015556">
    <property type="entry name" value="PAI-2"/>
</dbReference>
<dbReference type="SUPFAM" id="SSF56574">
    <property type="entry name" value="Serpins"/>
    <property type="match status" value="1"/>
</dbReference>
<dbReference type="InterPro" id="IPR023795">
    <property type="entry name" value="Serpin_CS"/>
</dbReference>
<evidence type="ECO:0000259" key="4">
    <source>
        <dbReference type="SMART" id="SM00093"/>
    </source>
</evidence>
<dbReference type="InterPro" id="IPR000215">
    <property type="entry name" value="Serpin_fam"/>
</dbReference>
<evidence type="ECO:0000313" key="6">
    <source>
        <dbReference type="Proteomes" id="UP000233100"/>
    </source>
</evidence>
<proteinExistence type="inferred from homology"/>
<dbReference type="PANTHER" id="PTHR11461:SF61">
    <property type="entry name" value="PLASMINOGEN ACTIVATOR INHIBITOR 2"/>
    <property type="match status" value="1"/>
</dbReference>
<evidence type="ECO:0000256" key="1">
    <source>
        <dbReference type="ARBA" id="ARBA00006426"/>
    </source>
</evidence>
<dbReference type="GO" id="GO:0004867">
    <property type="term" value="F:serine-type endopeptidase inhibitor activity"/>
    <property type="evidence" value="ECO:0007669"/>
    <property type="project" value="UniProtKB-KW"/>
</dbReference>
<dbReference type="GeneTree" id="ENSGT00940000161637"/>